<dbReference type="InterPro" id="IPR029030">
    <property type="entry name" value="Caspase-like_dom_sf"/>
</dbReference>
<dbReference type="GO" id="GO:0005737">
    <property type="term" value="C:cytoplasm"/>
    <property type="evidence" value="ECO:0007669"/>
    <property type="project" value="TreeGrafter"/>
</dbReference>
<protein>
    <recommendedName>
        <fullName evidence="1">Peptidase C14 caspase domain-containing protein</fullName>
    </recommendedName>
</protein>
<dbReference type="Gene3D" id="3.40.50.12660">
    <property type="match status" value="1"/>
</dbReference>
<dbReference type="EMBL" id="MN738960">
    <property type="protein sequence ID" value="QHT33233.1"/>
    <property type="molecule type" value="Genomic_DNA"/>
</dbReference>
<dbReference type="GO" id="GO:0004197">
    <property type="term" value="F:cysteine-type endopeptidase activity"/>
    <property type="evidence" value="ECO:0007669"/>
    <property type="project" value="InterPro"/>
</dbReference>
<feature type="domain" description="Peptidase C14 caspase" evidence="1">
    <location>
        <begin position="2"/>
        <end position="222"/>
    </location>
</feature>
<dbReference type="Pfam" id="PF00656">
    <property type="entry name" value="Peptidase_C14"/>
    <property type="match status" value="1"/>
</dbReference>
<dbReference type="SUPFAM" id="SSF52129">
    <property type="entry name" value="Caspase-like"/>
    <property type="match status" value="1"/>
</dbReference>
<evidence type="ECO:0000313" key="2">
    <source>
        <dbReference type="EMBL" id="QHT33233.1"/>
    </source>
</evidence>
<dbReference type="AlphaFoldDB" id="A0A6C0EXJ1"/>
<dbReference type="GO" id="GO:0006508">
    <property type="term" value="P:proteolysis"/>
    <property type="evidence" value="ECO:0007669"/>
    <property type="project" value="InterPro"/>
</dbReference>
<proteinExistence type="predicted"/>
<name>A0A6C0EXJ1_9ZZZZ</name>
<dbReference type="InterPro" id="IPR050452">
    <property type="entry name" value="Metacaspase"/>
</dbReference>
<dbReference type="InterPro" id="IPR011600">
    <property type="entry name" value="Pept_C14_caspase"/>
</dbReference>
<dbReference type="PANTHER" id="PTHR48104">
    <property type="entry name" value="METACASPASE-4"/>
    <property type="match status" value="1"/>
</dbReference>
<reference evidence="2" key="1">
    <citation type="journal article" date="2020" name="Nature">
        <title>Giant virus diversity and host interactions through global metagenomics.</title>
        <authorList>
            <person name="Schulz F."/>
            <person name="Roux S."/>
            <person name="Paez-Espino D."/>
            <person name="Jungbluth S."/>
            <person name="Walsh D.A."/>
            <person name="Denef V.J."/>
            <person name="McMahon K.D."/>
            <person name="Konstantinidis K.T."/>
            <person name="Eloe-Fadrosh E.A."/>
            <person name="Kyrpides N.C."/>
            <person name="Woyke T."/>
        </authorList>
    </citation>
    <scope>NUCLEOTIDE SEQUENCE</scope>
    <source>
        <strain evidence="2">GVMAG-M-3300009161-34</strain>
    </source>
</reference>
<sequence length="328" mass="36745">MKYALLIGINYIGTDSELYGCINDINNIGAFLQSVRNYTLFIHMTDNTNIKPTKANILAAFNLLVQVVKPGDEVWVHYSGHGSLMRDMNRDEESGYDSCICPIDFQHSGFISDDTIRTNLVLKIPKDASLYIVLDACHSGTGCDLRYKYDDSSYYINKNKPMPNKYVPSEWALVQTSYELKKYSQTRGNVYCISGCQDNQTSADAYDTTGQAAGALTFILLSASRSNPLQTYKWKHLLKDICCGEKINGFSQRTAITSGGPLNLENTVFTTPPVIVSSNMVSKKDTMQSSSTRPQLPNLKSMLTNLQISKSIKMQSNKIRLNMPMNYY</sequence>
<dbReference type="PANTHER" id="PTHR48104:SF30">
    <property type="entry name" value="METACASPASE-1"/>
    <property type="match status" value="1"/>
</dbReference>
<evidence type="ECO:0000259" key="1">
    <source>
        <dbReference type="Pfam" id="PF00656"/>
    </source>
</evidence>
<accession>A0A6C0EXJ1</accession>
<organism evidence="2">
    <name type="scientific">viral metagenome</name>
    <dbReference type="NCBI Taxonomy" id="1070528"/>
    <lineage>
        <taxon>unclassified sequences</taxon>
        <taxon>metagenomes</taxon>
        <taxon>organismal metagenomes</taxon>
    </lineage>
</organism>